<evidence type="ECO:0000313" key="2">
    <source>
        <dbReference type="EMBL" id="QNR48556.1"/>
    </source>
</evidence>
<feature type="compositionally biased region" description="Polar residues" evidence="1">
    <location>
        <begin position="49"/>
        <end position="61"/>
    </location>
</feature>
<feature type="region of interest" description="Disordered" evidence="1">
    <location>
        <begin position="33"/>
        <end position="61"/>
    </location>
</feature>
<organism evidence="2 3">
    <name type="scientific">Pseudomonas chlororaphis</name>
    <dbReference type="NCBI Taxonomy" id="587753"/>
    <lineage>
        <taxon>Bacteria</taxon>
        <taxon>Pseudomonadati</taxon>
        <taxon>Pseudomonadota</taxon>
        <taxon>Gammaproteobacteria</taxon>
        <taxon>Pseudomonadales</taxon>
        <taxon>Pseudomonadaceae</taxon>
        <taxon>Pseudomonas</taxon>
    </lineage>
</organism>
<proteinExistence type="predicted"/>
<dbReference type="EMBL" id="CP061079">
    <property type="protein sequence ID" value="QNR48556.1"/>
    <property type="molecule type" value="Genomic_DNA"/>
</dbReference>
<evidence type="ECO:0000313" key="3">
    <source>
        <dbReference type="Proteomes" id="UP000516316"/>
    </source>
</evidence>
<accession>A0AAP9VVX6</accession>
<sequence length="61" mass="6806">MQGHFFMSNDSQPLCKGLIRALMSSGVPVEGDVPLRNHDPDGCRPYSLENRNFNQRSGLSQ</sequence>
<reference evidence="2 3" key="1">
    <citation type="submission" date="2020-09" db="EMBL/GenBank/DDBJ databases">
        <title>The Genome Sequence of Pseudomonas chlororaphis strain Qlu-1 - A phenazine-derivative-producing strain.</title>
        <authorList>
            <person name="Li L."/>
            <person name="Liu K."/>
        </authorList>
    </citation>
    <scope>NUCLEOTIDE SEQUENCE [LARGE SCALE GENOMIC DNA]</scope>
    <source>
        <strain evidence="3">qlu-1</strain>
    </source>
</reference>
<evidence type="ECO:0000256" key="1">
    <source>
        <dbReference type="SAM" id="MobiDB-lite"/>
    </source>
</evidence>
<dbReference type="KEGG" id="pch:EY04_02790"/>
<protein>
    <submittedName>
        <fullName evidence="2">Uncharacterized protein</fullName>
    </submittedName>
</protein>
<name>A0AAP9VVX6_9PSED</name>
<dbReference type="Proteomes" id="UP000516316">
    <property type="component" value="Chromosome"/>
</dbReference>
<feature type="compositionally biased region" description="Basic and acidic residues" evidence="1">
    <location>
        <begin position="33"/>
        <end position="42"/>
    </location>
</feature>
<dbReference type="AlphaFoldDB" id="A0AAP9VVX6"/>
<gene>
    <name evidence="2" type="ORF">HLB40_03360</name>
</gene>